<gene>
    <name evidence="13" type="ORF">BZG02_12685</name>
</gene>
<dbReference type="SUPFAM" id="SSF55821">
    <property type="entry name" value="YrdC/RibB"/>
    <property type="match status" value="1"/>
</dbReference>
<reference evidence="13 14" key="1">
    <citation type="journal article" date="2017" name="Front. Microbiol.">
        <title>Labilibaculum manganireducens gen. nov., sp. nov. and Labilibaculum filiforme sp. nov., Novel Bacteroidetes Isolated from Subsurface Sediments of the Baltic Sea.</title>
        <authorList>
            <person name="Vandieken V."/>
            <person name="Marshall I.P."/>
            <person name="Niemann H."/>
            <person name="Engelen B."/>
            <person name="Cypionka H."/>
        </authorList>
    </citation>
    <scope>NUCLEOTIDE SEQUENCE [LARGE SCALE GENOMIC DNA]</scope>
    <source>
        <strain evidence="13 14">59.16B</strain>
    </source>
</reference>
<accession>A0A2N3HX14</accession>
<evidence type="ECO:0000256" key="9">
    <source>
        <dbReference type="ARBA" id="ARBA00022840"/>
    </source>
</evidence>
<organism evidence="13 14">
    <name type="scientific">Labilibaculum filiforme</name>
    <dbReference type="NCBI Taxonomy" id="1940526"/>
    <lineage>
        <taxon>Bacteria</taxon>
        <taxon>Pseudomonadati</taxon>
        <taxon>Bacteroidota</taxon>
        <taxon>Bacteroidia</taxon>
        <taxon>Marinilabiliales</taxon>
        <taxon>Marinifilaceae</taxon>
        <taxon>Labilibaculum</taxon>
    </lineage>
</organism>
<evidence type="ECO:0000313" key="14">
    <source>
        <dbReference type="Proteomes" id="UP000233535"/>
    </source>
</evidence>
<evidence type="ECO:0000256" key="4">
    <source>
        <dbReference type="ARBA" id="ARBA00022490"/>
    </source>
</evidence>
<dbReference type="AlphaFoldDB" id="A0A2N3HX14"/>
<keyword evidence="14" id="KW-1185">Reference proteome</keyword>
<comment type="catalytic activity">
    <reaction evidence="11">
        <text>L-threonine + hydrogencarbonate + ATP = L-threonylcarbamoyladenylate + diphosphate + H2O</text>
        <dbReference type="Rhea" id="RHEA:36407"/>
        <dbReference type="ChEBI" id="CHEBI:15377"/>
        <dbReference type="ChEBI" id="CHEBI:17544"/>
        <dbReference type="ChEBI" id="CHEBI:30616"/>
        <dbReference type="ChEBI" id="CHEBI:33019"/>
        <dbReference type="ChEBI" id="CHEBI:57926"/>
        <dbReference type="ChEBI" id="CHEBI:73682"/>
        <dbReference type="EC" id="2.7.7.87"/>
    </reaction>
</comment>
<feature type="domain" description="YrdC-like" evidence="12">
    <location>
        <begin position="2"/>
        <end position="187"/>
    </location>
</feature>
<dbReference type="Proteomes" id="UP000233535">
    <property type="component" value="Unassembled WGS sequence"/>
</dbReference>
<dbReference type="InterPro" id="IPR006070">
    <property type="entry name" value="Sua5-like_dom"/>
</dbReference>
<keyword evidence="9" id="KW-0067">ATP-binding</keyword>
<comment type="caution">
    <text evidence="13">The sequence shown here is derived from an EMBL/GenBank/DDBJ whole genome shotgun (WGS) entry which is preliminary data.</text>
</comment>
<evidence type="ECO:0000259" key="12">
    <source>
        <dbReference type="PROSITE" id="PS51163"/>
    </source>
</evidence>
<dbReference type="PANTHER" id="PTHR17490:SF16">
    <property type="entry name" value="THREONYLCARBAMOYL-AMP SYNTHASE"/>
    <property type="match status" value="1"/>
</dbReference>
<evidence type="ECO:0000256" key="10">
    <source>
        <dbReference type="ARBA" id="ARBA00029774"/>
    </source>
</evidence>
<name>A0A2N3HX14_9BACT</name>
<sequence length="187" mass="20927">MHNDIKKALEVLHAGGVILYPTDTIWGIGCDATNPEAVKKVYEIKNRVDSKAMLVLMENPNRLNSYIDEVPEIAWDLIDTNDQPMTLIYPGAKNLAANLISSDGTIGIRITNEEFTQNLIQRFKKPIVSTSANRSGELSPANFYEISDEIKEAVDYIVEYRQEEMEKCKASSIIKIGLGGEIQIIRP</sequence>
<proteinExistence type="inferred from homology"/>
<dbReference type="RefSeq" id="WP_101261812.1">
    <property type="nucleotide sequence ID" value="NZ_MVDD01000008.1"/>
</dbReference>
<dbReference type="GO" id="GO:0008033">
    <property type="term" value="P:tRNA processing"/>
    <property type="evidence" value="ECO:0007669"/>
    <property type="project" value="UniProtKB-KW"/>
</dbReference>
<comment type="similarity">
    <text evidence="2">Belongs to the SUA5 family.</text>
</comment>
<dbReference type="InterPro" id="IPR050156">
    <property type="entry name" value="TC-AMP_synthase_SUA5"/>
</dbReference>
<dbReference type="InterPro" id="IPR017945">
    <property type="entry name" value="DHBP_synth_RibB-like_a/b_dom"/>
</dbReference>
<dbReference type="Gene3D" id="3.90.870.10">
    <property type="entry name" value="DHBP synthase"/>
    <property type="match status" value="1"/>
</dbReference>
<dbReference type="OrthoDB" id="9814580at2"/>
<dbReference type="GO" id="GO:0005524">
    <property type="term" value="F:ATP binding"/>
    <property type="evidence" value="ECO:0007669"/>
    <property type="project" value="UniProtKB-KW"/>
</dbReference>
<evidence type="ECO:0000256" key="5">
    <source>
        <dbReference type="ARBA" id="ARBA00022679"/>
    </source>
</evidence>
<evidence type="ECO:0000313" key="13">
    <source>
        <dbReference type="EMBL" id="PKQ62568.1"/>
    </source>
</evidence>
<dbReference type="NCBIfam" id="TIGR00057">
    <property type="entry name" value="L-threonylcarbamoyladenylate synthase"/>
    <property type="match status" value="1"/>
</dbReference>
<dbReference type="GO" id="GO:0005737">
    <property type="term" value="C:cytoplasm"/>
    <property type="evidence" value="ECO:0007669"/>
    <property type="project" value="UniProtKB-SubCell"/>
</dbReference>
<keyword evidence="8" id="KW-0547">Nucleotide-binding</keyword>
<comment type="subcellular location">
    <subcellularLocation>
        <location evidence="1">Cytoplasm</location>
    </subcellularLocation>
</comment>
<evidence type="ECO:0000256" key="6">
    <source>
        <dbReference type="ARBA" id="ARBA00022694"/>
    </source>
</evidence>
<keyword evidence="6" id="KW-0819">tRNA processing</keyword>
<keyword evidence="5" id="KW-0808">Transferase</keyword>
<evidence type="ECO:0000256" key="7">
    <source>
        <dbReference type="ARBA" id="ARBA00022695"/>
    </source>
</evidence>
<dbReference type="PROSITE" id="PS51163">
    <property type="entry name" value="YRDC"/>
    <property type="match status" value="1"/>
</dbReference>
<dbReference type="GO" id="GO:0000049">
    <property type="term" value="F:tRNA binding"/>
    <property type="evidence" value="ECO:0007669"/>
    <property type="project" value="TreeGrafter"/>
</dbReference>
<evidence type="ECO:0000256" key="2">
    <source>
        <dbReference type="ARBA" id="ARBA00007663"/>
    </source>
</evidence>
<keyword evidence="4" id="KW-0963">Cytoplasm</keyword>
<evidence type="ECO:0000256" key="1">
    <source>
        <dbReference type="ARBA" id="ARBA00004496"/>
    </source>
</evidence>
<dbReference type="GO" id="GO:0006450">
    <property type="term" value="P:regulation of translational fidelity"/>
    <property type="evidence" value="ECO:0007669"/>
    <property type="project" value="TreeGrafter"/>
</dbReference>
<dbReference type="PANTHER" id="PTHR17490">
    <property type="entry name" value="SUA5"/>
    <property type="match status" value="1"/>
</dbReference>
<dbReference type="GO" id="GO:0003725">
    <property type="term" value="F:double-stranded RNA binding"/>
    <property type="evidence" value="ECO:0007669"/>
    <property type="project" value="InterPro"/>
</dbReference>
<keyword evidence="7" id="KW-0548">Nucleotidyltransferase</keyword>
<dbReference type="Pfam" id="PF01300">
    <property type="entry name" value="Sua5_yciO_yrdC"/>
    <property type="match status" value="1"/>
</dbReference>
<evidence type="ECO:0000256" key="3">
    <source>
        <dbReference type="ARBA" id="ARBA00012584"/>
    </source>
</evidence>
<dbReference type="EC" id="2.7.7.87" evidence="3"/>
<dbReference type="EMBL" id="MVDD01000008">
    <property type="protein sequence ID" value="PKQ62568.1"/>
    <property type="molecule type" value="Genomic_DNA"/>
</dbReference>
<evidence type="ECO:0000256" key="11">
    <source>
        <dbReference type="ARBA" id="ARBA00048366"/>
    </source>
</evidence>
<protein>
    <recommendedName>
        <fullName evidence="10">L-threonylcarbamoyladenylate synthase</fullName>
        <ecNumber evidence="3">2.7.7.87</ecNumber>
    </recommendedName>
    <alternativeName>
        <fullName evidence="10">L-threonylcarbamoyladenylate synthase</fullName>
    </alternativeName>
</protein>
<dbReference type="GO" id="GO:0061710">
    <property type="term" value="F:L-threonylcarbamoyladenylate synthase"/>
    <property type="evidence" value="ECO:0007669"/>
    <property type="project" value="UniProtKB-EC"/>
</dbReference>
<evidence type="ECO:0000256" key="8">
    <source>
        <dbReference type="ARBA" id="ARBA00022741"/>
    </source>
</evidence>